<reference evidence="3 4" key="1">
    <citation type="submission" date="2019-02" db="EMBL/GenBank/DDBJ databases">
        <title>Genomic Encyclopedia of Type Strains, Phase IV (KMG-IV): sequencing the most valuable type-strain genomes for metagenomic binning, comparative biology and taxonomic classification.</title>
        <authorList>
            <person name="Goeker M."/>
        </authorList>
    </citation>
    <scope>NUCLEOTIDE SEQUENCE [LARGE SCALE GENOMIC DNA]</scope>
    <source>
        <strain evidence="3 4">DSM 101727</strain>
    </source>
</reference>
<comment type="caution">
    <text evidence="3">The sequence shown here is derived from an EMBL/GenBank/DDBJ whole genome shotgun (WGS) entry which is preliminary data.</text>
</comment>
<organism evidence="3 4">
    <name type="scientific">Herbihabitans rhizosphaerae</name>
    <dbReference type="NCBI Taxonomy" id="1872711"/>
    <lineage>
        <taxon>Bacteria</taxon>
        <taxon>Bacillati</taxon>
        <taxon>Actinomycetota</taxon>
        <taxon>Actinomycetes</taxon>
        <taxon>Pseudonocardiales</taxon>
        <taxon>Pseudonocardiaceae</taxon>
        <taxon>Herbihabitans</taxon>
    </lineage>
</organism>
<dbReference type="InterPro" id="IPR038694">
    <property type="entry name" value="DUF427_sf"/>
</dbReference>
<evidence type="ECO:0000313" key="4">
    <source>
        <dbReference type="Proteomes" id="UP000294257"/>
    </source>
</evidence>
<dbReference type="InterPro" id="IPR007361">
    <property type="entry name" value="DUF427"/>
</dbReference>
<name>A0A4Q7KMF0_9PSEU</name>
<dbReference type="Gene3D" id="2.170.150.40">
    <property type="entry name" value="Domain of unknown function (DUF427)"/>
    <property type="match status" value="2"/>
</dbReference>
<dbReference type="Pfam" id="PF04248">
    <property type="entry name" value="NTP_transf_9"/>
    <property type="match status" value="1"/>
</dbReference>
<dbReference type="OrthoDB" id="285364at2"/>
<feature type="region of interest" description="Disordered" evidence="1">
    <location>
        <begin position="1"/>
        <end position="24"/>
    </location>
</feature>
<dbReference type="PANTHER" id="PTHR34310:SF9">
    <property type="entry name" value="BLR5716 PROTEIN"/>
    <property type="match status" value="1"/>
</dbReference>
<proteinExistence type="predicted"/>
<keyword evidence="4" id="KW-1185">Reference proteome</keyword>
<evidence type="ECO:0000256" key="1">
    <source>
        <dbReference type="SAM" id="MobiDB-lite"/>
    </source>
</evidence>
<protein>
    <submittedName>
        <fullName evidence="3">Uncharacterized protein (DUF427 family)</fullName>
    </submittedName>
</protein>
<dbReference type="AlphaFoldDB" id="A0A4Q7KMF0"/>
<gene>
    <name evidence="3" type="ORF">EV193_106326</name>
</gene>
<dbReference type="PANTHER" id="PTHR34310">
    <property type="entry name" value="DUF427 DOMAIN PROTEIN (AFU_ORTHOLOGUE AFUA_3G02220)"/>
    <property type="match status" value="1"/>
</dbReference>
<sequence>MSVHLSRELAGHLGELRHEPTRKHVRARAGSRTLVDSRRAVLVWEPKRVVPSYAVPVEDVNAVLEPAENVRAEEHPVRLEAGGPPVLDPRTPFAAHTCDGVSLSVCAGQVRLDGAAFRPSDPDLADHVILDFSAFDEWFEEDEVIVGHPRDPFSRIDVRHTSTPVRVELDGVVLAESTGALLLFETHILPRFYLPRADVRTELLTPTDTITTCAYKGHARYWAAHVHGQRYLDLVWSYERPLSDARDVAWRMCFLDERVDVIVDGVLRERPVTPWS</sequence>
<dbReference type="Proteomes" id="UP000294257">
    <property type="component" value="Unassembled WGS sequence"/>
</dbReference>
<dbReference type="RefSeq" id="WP_130345679.1">
    <property type="nucleotide sequence ID" value="NZ_SGWQ01000006.1"/>
</dbReference>
<feature type="compositionally biased region" description="Basic and acidic residues" evidence="1">
    <location>
        <begin position="1"/>
        <end position="19"/>
    </location>
</feature>
<dbReference type="EMBL" id="SGWQ01000006">
    <property type="protein sequence ID" value="RZS37090.1"/>
    <property type="molecule type" value="Genomic_DNA"/>
</dbReference>
<accession>A0A4Q7KMF0</accession>
<evidence type="ECO:0000259" key="2">
    <source>
        <dbReference type="Pfam" id="PF04248"/>
    </source>
</evidence>
<evidence type="ECO:0000313" key="3">
    <source>
        <dbReference type="EMBL" id="RZS37090.1"/>
    </source>
</evidence>
<feature type="domain" description="DUF427" evidence="2">
    <location>
        <begin position="165"/>
        <end position="256"/>
    </location>
</feature>